<proteinExistence type="predicted"/>
<reference evidence="1" key="1">
    <citation type="submission" date="2019-11" db="EMBL/GenBank/DDBJ databases">
        <title>Bipolaris sorokiniana Genome sequencing.</title>
        <authorList>
            <person name="Wang H."/>
        </authorList>
    </citation>
    <scope>NUCLEOTIDE SEQUENCE</scope>
</reference>
<organism evidence="1 2">
    <name type="scientific">Cochliobolus sativus</name>
    <name type="common">Common root rot and spot blotch fungus</name>
    <name type="synonym">Bipolaris sorokiniana</name>
    <dbReference type="NCBI Taxonomy" id="45130"/>
    <lineage>
        <taxon>Eukaryota</taxon>
        <taxon>Fungi</taxon>
        <taxon>Dikarya</taxon>
        <taxon>Ascomycota</taxon>
        <taxon>Pezizomycotina</taxon>
        <taxon>Dothideomycetes</taxon>
        <taxon>Pleosporomycetidae</taxon>
        <taxon>Pleosporales</taxon>
        <taxon>Pleosporineae</taxon>
        <taxon>Pleosporaceae</taxon>
        <taxon>Bipolaris</taxon>
    </lineage>
</organism>
<evidence type="ECO:0000313" key="2">
    <source>
        <dbReference type="Proteomes" id="UP000624244"/>
    </source>
</evidence>
<dbReference type="AlphaFoldDB" id="A0A8H5ZEP8"/>
<name>A0A8H5ZEP8_COCSA</name>
<sequence>MHLCDRIHKNSSIRLTEINFGDALIGAIAKAHAWRPTLDNAASQVQLLFLHRQRPVLNDLTVNLEVFNIEDAPKFQVLFYTWRSPFPDEHPETPLYNDFNAKH</sequence>
<protein>
    <submittedName>
        <fullName evidence="1">Uncharacterized protein</fullName>
    </submittedName>
</protein>
<accession>A0A8H5ZEP8</accession>
<dbReference type="EMBL" id="WNKQ01000012">
    <property type="protein sequence ID" value="KAF5847885.1"/>
    <property type="molecule type" value="Genomic_DNA"/>
</dbReference>
<evidence type="ECO:0000313" key="1">
    <source>
        <dbReference type="EMBL" id="KAF5847885.1"/>
    </source>
</evidence>
<comment type="caution">
    <text evidence="1">The sequence shown here is derived from an EMBL/GenBank/DDBJ whole genome shotgun (WGS) entry which is preliminary data.</text>
</comment>
<dbReference type="Proteomes" id="UP000624244">
    <property type="component" value="Unassembled WGS sequence"/>
</dbReference>
<gene>
    <name evidence="1" type="ORF">GGP41_009153</name>
</gene>